<evidence type="ECO:0000256" key="5">
    <source>
        <dbReference type="ARBA" id="ARBA00079398"/>
    </source>
</evidence>
<keyword evidence="2 6" id="KW-0143">Chaperone</keyword>
<dbReference type="PANTHER" id="PTHR10772:SF63">
    <property type="entry name" value="20 KDA CHAPERONIN, CHLOROPLASTIC"/>
    <property type="match status" value="1"/>
</dbReference>
<dbReference type="GO" id="GO:0051087">
    <property type="term" value="F:protein-folding chaperone binding"/>
    <property type="evidence" value="ECO:0007669"/>
    <property type="project" value="TreeGrafter"/>
</dbReference>
<dbReference type="GO" id="GO:0005524">
    <property type="term" value="F:ATP binding"/>
    <property type="evidence" value="ECO:0007669"/>
    <property type="project" value="InterPro"/>
</dbReference>
<dbReference type="CDD" id="cd00320">
    <property type="entry name" value="cpn10"/>
    <property type="match status" value="2"/>
</dbReference>
<protein>
    <recommendedName>
        <fullName evidence="4">20 kDa chaperonin, chloroplastic</fullName>
    </recommendedName>
    <alternativeName>
        <fullName evidence="3">Chaperonin 10</fullName>
    </alternativeName>
    <alternativeName>
        <fullName evidence="5">Protein Cpn21</fullName>
    </alternativeName>
</protein>
<feature type="signal peptide" evidence="7">
    <location>
        <begin position="1"/>
        <end position="19"/>
    </location>
</feature>
<accession>A0A835YHA6</accession>
<dbReference type="PRINTS" id="PR00297">
    <property type="entry name" value="CHAPERONIN10"/>
</dbReference>
<dbReference type="Gene3D" id="2.30.33.40">
    <property type="entry name" value="GroES chaperonin"/>
    <property type="match status" value="2"/>
</dbReference>
<evidence type="ECO:0000256" key="6">
    <source>
        <dbReference type="RuleBase" id="RU003479"/>
    </source>
</evidence>
<keyword evidence="9" id="KW-1185">Reference proteome</keyword>
<dbReference type="FunFam" id="2.30.33.40:FF:000001">
    <property type="entry name" value="10 kDa chaperonin"/>
    <property type="match status" value="2"/>
</dbReference>
<dbReference type="GO" id="GO:0046872">
    <property type="term" value="F:metal ion binding"/>
    <property type="evidence" value="ECO:0007669"/>
    <property type="project" value="TreeGrafter"/>
</dbReference>
<dbReference type="AlphaFoldDB" id="A0A835YHA6"/>
<dbReference type="InterPro" id="IPR020818">
    <property type="entry name" value="Chaperonin_GroES"/>
</dbReference>
<dbReference type="SUPFAM" id="SSF50129">
    <property type="entry name" value="GroES-like"/>
    <property type="match status" value="2"/>
</dbReference>
<comment type="caution">
    <text evidence="8">The sequence shown here is derived from an EMBL/GenBank/DDBJ whole genome shotgun (WGS) entry which is preliminary data.</text>
</comment>
<dbReference type="GO" id="GO:0005739">
    <property type="term" value="C:mitochondrion"/>
    <property type="evidence" value="ECO:0007669"/>
    <property type="project" value="TreeGrafter"/>
</dbReference>
<dbReference type="PANTHER" id="PTHR10772">
    <property type="entry name" value="10 KDA HEAT SHOCK PROTEIN"/>
    <property type="match status" value="1"/>
</dbReference>
<evidence type="ECO:0000256" key="3">
    <source>
        <dbReference type="ARBA" id="ARBA00031971"/>
    </source>
</evidence>
<dbReference type="EMBL" id="JAFCMP010000550">
    <property type="protein sequence ID" value="KAG5175379.1"/>
    <property type="molecule type" value="Genomic_DNA"/>
</dbReference>
<dbReference type="InterPro" id="IPR037124">
    <property type="entry name" value="Chaperonin_GroES_sf"/>
</dbReference>
<reference evidence="8" key="1">
    <citation type="submission" date="2021-02" db="EMBL/GenBank/DDBJ databases">
        <title>First Annotated Genome of the Yellow-green Alga Tribonema minus.</title>
        <authorList>
            <person name="Mahan K.M."/>
        </authorList>
    </citation>
    <scope>NUCLEOTIDE SEQUENCE</scope>
    <source>
        <strain evidence="8">UTEX B ZZ1240</strain>
    </source>
</reference>
<dbReference type="GO" id="GO:0044183">
    <property type="term" value="F:protein folding chaperone"/>
    <property type="evidence" value="ECO:0007669"/>
    <property type="project" value="InterPro"/>
</dbReference>
<evidence type="ECO:0000256" key="7">
    <source>
        <dbReference type="SAM" id="SignalP"/>
    </source>
</evidence>
<dbReference type="SMART" id="SM00883">
    <property type="entry name" value="Cpn10"/>
    <property type="match status" value="2"/>
</dbReference>
<dbReference type="InterPro" id="IPR011032">
    <property type="entry name" value="GroES-like_sf"/>
</dbReference>
<sequence length="262" mass="27879">MRAGFGVVCAAAVVPLCACFVAKPSLAALAPRSSSAAASRSSRPTCLTMAELVHTLDDKVIRGPLQPVSNFILVKIRDSASLTTGGIVLPDQSIDKPSEGEVVATGPGRSHPHTAELIPMCVAPGQRVMYSKYSGKKVKYDGLDHTLITDDDLLLVYEGEKPTAANLKMIRDQVLVKITRSEGRTDTGIVISAQTAGKELKSEGQVVAVGPGRTASNGQLTPCYVQPGEFVKFREYAGIEITLESESYAVVRMVDCLSKWSA</sequence>
<evidence type="ECO:0000256" key="2">
    <source>
        <dbReference type="ARBA" id="ARBA00023186"/>
    </source>
</evidence>
<evidence type="ECO:0000256" key="4">
    <source>
        <dbReference type="ARBA" id="ARBA00073031"/>
    </source>
</evidence>
<comment type="similarity">
    <text evidence="1 6">Belongs to the GroES chaperonin family.</text>
</comment>
<dbReference type="GO" id="GO:0051082">
    <property type="term" value="F:unfolded protein binding"/>
    <property type="evidence" value="ECO:0007669"/>
    <property type="project" value="TreeGrafter"/>
</dbReference>
<keyword evidence="7" id="KW-0732">Signal</keyword>
<name>A0A835YHA6_9STRA</name>
<evidence type="ECO:0000313" key="8">
    <source>
        <dbReference type="EMBL" id="KAG5175379.1"/>
    </source>
</evidence>
<evidence type="ECO:0000313" key="9">
    <source>
        <dbReference type="Proteomes" id="UP000664859"/>
    </source>
</evidence>
<dbReference type="OrthoDB" id="184876at2759"/>
<gene>
    <name evidence="8" type="ORF">JKP88DRAFT_228901</name>
</gene>
<dbReference type="Pfam" id="PF00166">
    <property type="entry name" value="Cpn10"/>
    <property type="match status" value="2"/>
</dbReference>
<dbReference type="Proteomes" id="UP000664859">
    <property type="component" value="Unassembled WGS sequence"/>
</dbReference>
<proteinExistence type="inferred from homology"/>
<organism evidence="8 9">
    <name type="scientific">Tribonema minus</name>
    <dbReference type="NCBI Taxonomy" id="303371"/>
    <lineage>
        <taxon>Eukaryota</taxon>
        <taxon>Sar</taxon>
        <taxon>Stramenopiles</taxon>
        <taxon>Ochrophyta</taxon>
        <taxon>PX clade</taxon>
        <taxon>Xanthophyceae</taxon>
        <taxon>Tribonematales</taxon>
        <taxon>Tribonemataceae</taxon>
        <taxon>Tribonema</taxon>
    </lineage>
</organism>
<feature type="chain" id="PRO_5032578431" description="20 kDa chaperonin, chloroplastic" evidence="7">
    <location>
        <begin position="20"/>
        <end position="262"/>
    </location>
</feature>
<dbReference type="HAMAP" id="MF_00580">
    <property type="entry name" value="CH10"/>
    <property type="match status" value="1"/>
</dbReference>
<evidence type="ECO:0000256" key="1">
    <source>
        <dbReference type="ARBA" id="ARBA00006975"/>
    </source>
</evidence>